<dbReference type="Gene3D" id="3.40.50.720">
    <property type="entry name" value="NAD(P)-binding Rossmann-like Domain"/>
    <property type="match status" value="1"/>
</dbReference>
<evidence type="ECO:0000313" key="6">
    <source>
        <dbReference type="EMBL" id="CEF96609.1"/>
    </source>
</evidence>
<keyword evidence="2" id="KW-0521">NADP</keyword>
<dbReference type="SUPFAM" id="SSF48179">
    <property type="entry name" value="6-phosphogluconate dehydrogenase C-terminal domain-like"/>
    <property type="match status" value="1"/>
</dbReference>
<dbReference type="EMBL" id="CAID01000001">
    <property type="protein sequence ID" value="CEF96609.1"/>
    <property type="molecule type" value="Genomic_DNA"/>
</dbReference>
<dbReference type="GO" id="GO:0005737">
    <property type="term" value="C:cytoplasm"/>
    <property type="evidence" value="ECO:0007669"/>
    <property type="project" value="TreeGrafter"/>
</dbReference>
<dbReference type="Pfam" id="PF02558">
    <property type="entry name" value="ApbA"/>
    <property type="match status" value="1"/>
</dbReference>
<sequence>MTRADAPGPSSDADASAATDPRRILVVGGGRVGAYLARAFRRGETDEVVLKMSNRGVIAGEDNTRAAARAIAAAAGATVVQTYEDAREVREKNFDFAFIAVKTYALKAVKREMDEAGISADVVVLAHNGIVPPMFDVNKSTRAVMPQSWDIVETPGVGCGYEIHVKNEDKPWVMPNTASGRAAHDLLAERGVLSVATDEFEYLLLRKYFINGVANLLAIVGDCNCDGLLQNHRERMDKLYDEMFEILRQPHAAGFALAPENFRDVVFEGLASYRDHFPSTKLDFDAGAKLEIDSLNGYVVQLAEAQGVPCVEHARLVDEVRALVAARDAAKA</sequence>
<organism evidence="6 7">
    <name type="scientific">Ostreococcus tauri</name>
    <name type="common">Marine green alga</name>
    <dbReference type="NCBI Taxonomy" id="70448"/>
    <lineage>
        <taxon>Eukaryota</taxon>
        <taxon>Viridiplantae</taxon>
        <taxon>Chlorophyta</taxon>
        <taxon>Mamiellophyceae</taxon>
        <taxon>Mamiellales</taxon>
        <taxon>Bathycoccaceae</taxon>
        <taxon>Ostreococcus</taxon>
    </lineage>
</organism>
<comment type="caution">
    <text evidence="6">The sequence shown here is derived from an EMBL/GenBank/DDBJ whole genome shotgun (WGS) entry which is preliminary data.</text>
</comment>
<reference evidence="6 7" key="2">
    <citation type="journal article" date="2014" name="BMC Genomics">
        <title>An improved genome of the model marine alga Ostreococcus tauri unfolds by assessing Illumina de novo assemblies.</title>
        <authorList>
            <person name="Blanc-Mathieu R."/>
            <person name="Verhelst B."/>
            <person name="Derelle E."/>
            <person name="Rombauts S."/>
            <person name="Bouget F.Y."/>
            <person name="Carre I."/>
            <person name="Chateau A."/>
            <person name="Eyre-Walker A."/>
            <person name="Grimsley N."/>
            <person name="Moreau H."/>
            <person name="Piegu B."/>
            <person name="Rivals E."/>
            <person name="Schackwitz W."/>
            <person name="Van de Peer Y."/>
            <person name="Piganeau G."/>
        </authorList>
    </citation>
    <scope>NUCLEOTIDE SEQUENCE [LARGE SCALE GENOMIC DNA]</scope>
    <source>
        <strain evidence="7">OTTH 0595 / CCAP 157/2 / RCC745</strain>
    </source>
</reference>
<evidence type="ECO:0000313" key="7">
    <source>
        <dbReference type="Proteomes" id="UP000009170"/>
    </source>
</evidence>
<dbReference type="GO" id="GO:0008677">
    <property type="term" value="F:2-dehydropantoate 2-reductase activity"/>
    <property type="evidence" value="ECO:0007669"/>
    <property type="project" value="TreeGrafter"/>
</dbReference>
<keyword evidence="3" id="KW-0560">Oxidoreductase</keyword>
<dbReference type="GO" id="GO:0050661">
    <property type="term" value="F:NADP binding"/>
    <property type="evidence" value="ECO:0007669"/>
    <property type="project" value="TreeGrafter"/>
</dbReference>
<protein>
    <submittedName>
        <fullName evidence="6">Ketopantoate reductase ApbA/PanE, N-terminal</fullName>
    </submittedName>
</protein>
<evidence type="ECO:0000256" key="2">
    <source>
        <dbReference type="ARBA" id="ARBA00022857"/>
    </source>
</evidence>
<reference evidence="7" key="1">
    <citation type="journal article" date="2006" name="Proc. Natl. Acad. Sci. U.S.A.">
        <title>Genome analysis of the smallest free-living eukaryote Ostreococcus tauri unveils many unique features.</title>
        <authorList>
            <person name="Derelle E."/>
            <person name="Ferraz C."/>
            <person name="Rombauts S."/>
            <person name="Rouze P."/>
            <person name="Worden A.Z."/>
            <person name="Robbens S."/>
            <person name="Partensky F."/>
            <person name="Degroeve S."/>
            <person name="Echeynie S."/>
            <person name="Cooke R."/>
            <person name="Saeys Y."/>
            <person name="Wuyts J."/>
            <person name="Jabbari K."/>
            <person name="Bowler C."/>
            <person name="Panaud O."/>
            <person name="Piegu B."/>
            <person name="Ball S.G."/>
            <person name="Ral J.-P."/>
            <person name="Bouget F.-Y."/>
            <person name="Piganeau G."/>
            <person name="De Baets B."/>
            <person name="Picard A."/>
            <person name="Delseny M."/>
            <person name="Demaille J."/>
            <person name="Van de Peer Y."/>
            <person name="Moreau H."/>
        </authorList>
    </citation>
    <scope>NUCLEOTIDE SEQUENCE [LARGE SCALE GENOMIC DNA]</scope>
    <source>
        <strain evidence="7">OTTH 0595 / CCAP 157/2 / RCC745</strain>
    </source>
</reference>
<dbReference type="Pfam" id="PF08546">
    <property type="entry name" value="ApbA_C"/>
    <property type="match status" value="1"/>
</dbReference>
<dbReference type="GeneID" id="9834907"/>
<keyword evidence="7" id="KW-1185">Reference proteome</keyword>
<dbReference type="InterPro" id="IPR013332">
    <property type="entry name" value="KPR_N"/>
</dbReference>
<evidence type="ECO:0000259" key="5">
    <source>
        <dbReference type="Pfam" id="PF08546"/>
    </source>
</evidence>
<dbReference type="InterPro" id="IPR050838">
    <property type="entry name" value="Ketopantoate_reductase"/>
</dbReference>
<dbReference type="AlphaFoldDB" id="A0A090M3L9"/>
<dbReference type="InterPro" id="IPR008927">
    <property type="entry name" value="6-PGluconate_DH-like_C_sf"/>
</dbReference>
<name>A0A090M3L9_OSTTA</name>
<dbReference type="InterPro" id="IPR013328">
    <property type="entry name" value="6PGD_dom2"/>
</dbReference>
<dbReference type="InterPro" id="IPR036291">
    <property type="entry name" value="NAD(P)-bd_dom_sf"/>
</dbReference>
<dbReference type="Proteomes" id="UP000009170">
    <property type="component" value="Unassembled WGS sequence"/>
</dbReference>
<dbReference type="InParanoid" id="A0A090M3L9"/>
<comment type="similarity">
    <text evidence="1">Belongs to the ketopantoate reductase family.</text>
</comment>
<dbReference type="SUPFAM" id="SSF51735">
    <property type="entry name" value="NAD(P)-binding Rossmann-fold domains"/>
    <property type="match status" value="1"/>
</dbReference>
<evidence type="ECO:0000259" key="4">
    <source>
        <dbReference type="Pfam" id="PF02558"/>
    </source>
</evidence>
<gene>
    <name evidence="6" type="ORF">OT_ostta01g02000</name>
</gene>
<evidence type="ECO:0000256" key="3">
    <source>
        <dbReference type="ARBA" id="ARBA00023002"/>
    </source>
</evidence>
<dbReference type="KEGG" id="ota:OT_ostta01g02000"/>
<dbReference type="PANTHER" id="PTHR43765:SF2">
    <property type="entry name" value="2-DEHYDROPANTOATE 2-REDUCTASE"/>
    <property type="match status" value="1"/>
</dbReference>
<dbReference type="InterPro" id="IPR013752">
    <property type="entry name" value="KPA_reductase"/>
</dbReference>
<dbReference type="PANTHER" id="PTHR43765">
    <property type="entry name" value="2-DEHYDROPANTOATE 2-REDUCTASE-RELATED"/>
    <property type="match status" value="1"/>
</dbReference>
<dbReference type="RefSeq" id="XP_022838193.1">
    <property type="nucleotide sequence ID" value="XM_022985299.1"/>
</dbReference>
<dbReference type="OrthoDB" id="498469at2759"/>
<dbReference type="Gene3D" id="1.10.1040.10">
    <property type="entry name" value="N-(1-d-carboxylethyl)-l-norvaline Dehydrogenase, domain 2"/>
    <property type="match status" value="1"/>
</dbReference>
<accession>A0A090M3L9</accession>
<feature type="domain" description="Ketopantoate reductase N-terminal" evidence="4">
    <location>
        <begin position="24"/>
        <end position="130"/>
    </location>
</feature>
<feature type="domain" description="Ketopantoate reductase C-terminal" evidence="5">
    <location>
        <begin position="201"/>
        <end position="322"/>
    </location>
</feature>
<proteinExistence type="inferred from homology"/>
<evidence type="ECO:0000256" key="1">
    <source>
        <dbReference type="ARBA" id="ARBA00007870"/>
    </source>
</evidence>